<dbReference type="EMBL" id="CP022316">
    <property type="protein sequence ID" value="ASK65310.1"/>
    <property type="molecule type" value="Genomic_DNA"/>
</dbReference>
<reference evidence="5" key="1">
    <citation type="submission" date="2017-07" db="EMBL/GenBank/DDBJ databases">
        <title>Brachybacterium sp. VR2415.</title>
        <authorList>
            <person name="Tak E.J."/>
            <person name="Bae J.-W."/>
        </authorList>
    </citation>
    <scope>NUCLEOTIDE SEQUENCE [LARGE SCALE GENOMIC DNA]</scope>
    <source>
        <strain evidence="5">VR2415</strain>
    </source>
</reference>
<name>A0A220UBB3_9MICO</name>
<proteinExistence type="inferred from homology"/>
<feature type="compositionally biased region" description="Acidic residues" evidence="2">
    <location>
        <begin position="157"/>
        <end position="186"/>
    </location>
</feature>
<gene>
    <name evidence="4" type="ORF">CFK39_05115</name>
</gene>
<dbReference type="KEGG" id="brv:CFK39_05115"/>
<dbReference type="InterPro" id="IPR005133">
    <property type="entry name" value="PhaG_MnhG_YufB"/>
</dbReference>
<feature type="region of interest" description="Disordered" evidence="2">
    <location>
        <begin position="151"/>
        <end position="196"/>
    </location>
</feature>
<keyword evidence="3" id="KW-0812">Transmembrane</keyword>
<keyword evidence="3" id="KW-0472">Membrane</keyword>
<accession>A0A220UBB3</accession>
<evidence type="ECO:0000313" key="5">
    <source>
        <dbReference type="Proteomes" id="UP000198398"/>
    </source>
</evidence>
<dbReference type="Proteomes" id="UP000198398">
    <property type="component" value="Chromosome"/>
</dbReference>
<dbReference type="GO" id="GO:0015385">
    <property type="term" value="F:sodium:proton antiporter activity"/>
    <property type="evidence" value="ECO:0007669"/>
    <property type="project" value="TreeGrafter"/>
</dbReference>
<feature type="transmembrane region" description="Helical" evidence="3">
    <location>
        <begin position="6"/>
        <end position="26"/>
    </location>
</feature>
<protein>
    <submittedName>
        <fullName evidence="4">Sodium:proton antiporter</fullName>
    </submittedName>
</protein>
<feature type="compositionally biased region" description="Acidic residues" evidence="2">
    <location>
        <begin position="113"/>
        <end position="128"/>
    </location>
</feature>
<feature type="transmembrane region" description="Helical" evidence="3">
    <location>
        <begin position="38"/>
        <end position="58"/>
    </location>
</feature>
<comment type="similarity">
    <text evidence="1">Belongs to the CPA3 antiporters (TC 2.A.63) subunit G family.</text>
</comment>
<dbReference type="PANTHER" id="PTHR34703">
    <property type="entry name" value="ANTIPORTER SUBUNIT MNHG2-RELATED"/>
    <property type="match status" value="1"/>
</dbReference>
<dbReference type="PANTHER" id="PTHR34703:SF1">
    <property type="entry name" value="ANTIPORTER SUBUNIT MNHG2-RELATED"/>
    <property type="match status" value="1"/>
</dbReference>
<keyword evidence="3" id="KW-1133">Transmembrane helix</keyword>
<evidence type="ECO:0000256" key="1">
    <source>
        <dbReference type="ARBA" id="ARBA00008404"/>
    </source>
</evidence>
<feature type="compositionally biased region" description="Basic and acidic residues" evidence="2">
    <location>
        <begin position="187"/>
        <end position="196"/>
    </location>
</feature>
<evidence type="ECO:0000256" key="3">
    <source>
        <dbReference type="SAM" id="Phobius"/>
    </source>
</evidence>
<evidence type="ECO:0000313" key="4">
    <source>
        <dbReference type="EMBL" id="ASK65310.1"/>
    </source>
</evidence>
<dbReference type="Pfam" id="PF03334">
    <property type="entry name" value="PhaG_MnhG_YufB"/>
    <property type="match status" value="1"/>
</dbReference>
<dbReference type="RefSeq" id="WP_089064552.1">
    <property type="nucleotide sequence ID" value="NZ_CP022316.1"/>
</dbReference>
<feature type="transmembrane region" description="Helical" evidence="3">
    <location>
        <begin position="64"/>
        <end position="86"/>
    </location>
</feature>
<dbReference type="AlphaFoldDB" id="A0A220UBB3"/>
<evidence type="ECO:0000256" key="2">
    <source>
        <dbReference type="SAM" id="MobiDB-lite"/>
    </source>
</evidence>
<sequence length="196" mass="21218">MTIIEIISVVLIGGGLLLGVVASIGLNRFDGVLMRIHAASKPQVLGLILVFAGASLAARSWSLAAFLLVVLLAQMLTVPVASVMVGRAAFRRGFVRGGDYAIDELSPRLAGTGDDDDDEDGFLDEEGDDHLGMADGRQDRFPENVVTVRMEPLTDPNWEEPEGGAAEIEDEDIIDIDLEDETEREAEEVAERRSRL</sequence>
<feature type="region of interest" description="Disordered" evidence="2">
    <location>
        <begin position="107"/>
        <end position="137"/>
    </location>
</feature>
<keyword evidence="5" id="KW-1185">Reference proteome</keyword>
<organism evidence="4 5">
    <name type="scientific">Brachybacterium avium</name>
    <dbReference type="NCBI Taxonomy" id="2017485"/>
    <lineage>
        <taxon>Bacteria</taxon>
        <taxon>Bacillati</taxon>
        <taxon>Actinomycetota</taxon>
        <taxon>Actinomycetes</taxon>
        <taxon>Micrococcales</taxon>
        <taxon>Dermabacteraceae</taxon>
        <taxon>Brachybacterium</taxon>
    </lineage>
</organism>